<dbReference type="InterPro" id="IPR006016">
    <property type="entry name" value="UspA"/>
</dbReference>
<dbReference type="PRINTS" id="PR01438">
    <property type="entry name" value="UNVRSLSTRESS"/>
</dbReference>
<dbReference type="PANTHER" id="PTHR46268">
    <property type="entry name" value="STRESS RESPONSE PROTEIN NHAX"/>
    <property type="match status" value="1"/>
</dbReference>
<evidence type="ECO:0000256" key="1">
    <source>
        <dbReference type="ARBA" id="ARBA00008791"/>
    </source>
</evidence>
<feature type="domain" description="UspA" evidence="4">
    <location>
        <begin position="155"/>
        <end position="293"/>
    </location>
</feature>
<dbReference type="Pfam" id="PF00582">
    <property type="entry name" value="Usp"/>
    <property type="match status" value="2"/>
</dbReference>
<evidence type="ECO:0000313" key="6">
    <source>
        <dbReference type="Proteomes" id="UP000580474"/>
    </source>
</evidence>
<dbReference type="Proteomes" id="UP000580474">
    <property type="component" value="Unassembled WGS sequence"/>
</dbReference>
<evidence type="ECO:0000259" key="4">
    <source>
        <dbReference type="Pfam" id="PF00582"/>
    </source>
</evidence>
<keyword evidence="3" id="KW-0067">ATP-binding</keyword>
<reference evidence="5 6" key="1">
    <citation type="submission" date="2020-08" db="EMBL/GenBank/DDBJ databases">
        <title>Sequencing the genomes of 1000 actinobacteria strains.</title>
        <authorList>
            <person name="Klenk H.-P."/>
        </authorList>
    </citation>
    <scope>NUCLEOTIDE SEQUENCE [LARGE SCALE GENOMIC DNA]</scope>
    <source>
        <strain evidence="5 6">DSM 45582</strain>
    </source>
</reference>
<dbReference type="Gene3D" id="3.40.50.620">
    <property type="entry name" value="HUPs"/>
    <property type="match status" value="2"/>
</dbReference>
<feature type="domain" description="UspA" evidence="4">
    <location>
        <begin position="8"/>
        <end position="146"/>
    </location>
</feature>
<keyword evidence="2" id="KW-0547">Nucleotide-binding</keyword>
<accession>A0A840NCG7</accession>
<gene>
    <name evidence="5" type="ORF">BJ969_003074</name>
</gene>
<dbReference type="SUPFAM" id="SSF52402">
    <property type="entry name" value="Adenine nucleotide alpha hydrolases-like"/>
    <property type="match status" value="2"/>
</dbReference>
<dbReference type="AlphaFoldDB" id="A0A840NCG7"/>
<proteinExistence type="inferred from homology"/>
<dbReference type="InterPro" id="IPR014729">
    <property type="entry name" value="Rossmann-like_a/b/a_fold"/>
</dbReference>
<dbReference type="GO" id="GO:0005524">
    <property type="term" value="F:ATP binding"/>
    <property type="evidence" value="ECO:0007669"/>
    <property type="project" value="UniProtKB-KW"/>
</dbReference>
<sequence>MISGQSGPVVVGFDGTPGARRAVMWACREAELRGRRVQLVRAFSAPLEELTRIHLPTESVDLGPLRASAERESDDLVQECARHRPKLDITSDVRLGHPATVLHDASERGEMLVLGSSEHGRLHQVLLGSTANELTRKSSVPVVVVRGEGDEPSGKVVVGVDGSRASTGAVGFAFDHAARHGSALVAVLAWDEFPRDAIPPAGDWKLDWTDITRSCERDLAESLAGWRERYPDVDVHPEVTTTELPTEILLRHADDADLVVVGRHGRSLVRATVLGSTSHAIVHYAPCAVAIVH</sequence>
<evidence type="ECO:0000256" key="2">
    <source>
        <dbReference type="ARBA" id="ARBA00022741"/>
    </source>
</evidence>
<dbReference type="InterPro" id="IPR006015">
    <property type="entry name" value="Universal_stress_UspA"/>
</dbReference>
<comment type="similarity">
    <text evidence="1">Belongs to the universal stress protein A family.</text>
</comment>
<protein>
    <submittedName>
        <fullName evidence="5">Nucleotide-binding universal stress UspA family protein</fullName>
    </submittedName>
</protein>
<dbReference type="PANTHER" id="PTHR46268:SF27">
    <property type="entry name" value="UNIVERSAL STRESS PROTEIN RV2623"/>
    <property type="match status" value="1"/>
</dbReference>
<dbReference type="EMBL" id="JACHIV010000001">
    <property type="protein sequence ID" value="MBB5069986.1"/>
    <property type="molecule type" value="Genomic_DNA"/>
</dbReference>
<name>A0A840NCG7_9PSEU</name>
<keyword evidence="6" id="KW-1185">Reference proteome</keyword>
<organism evidence="5 6">
    <name type="scientific">Saccharopolyspora gloriosae</name>
    <dbReference type="NCBI Taxonomy" id="455344"/>
    <lineage>
        <taxon>Bacteria</taxon>
        <taxon>Bacillati</taxon>
        <taxon>Actinomycetota</taxon>
        <taxon>Actinomycetes</taxon>
        <taxon>Pseudonocardiales</taxon>
        <taxon>Pseudonocardiaceae</taxon>
        <taxon>Saccharopolyspora</taxon>
    </lineage>
</organism>
<evidence type="ECO:0000313" key="5">
    <source>
        <dbReference type="EMBL" id="MBB5069986.1"/>
    </source>
</evidence>
<evidence type="ECO:0000256" key="3">
    <source>
        <dbReference type="ARBA" id="ARBA00022840"/>
    </source>
</evidence>
<dbReference type="RefSeq" id="WP_184479592.1">
    <property type="nucleotide sequence ID" value="NZ_JACHIV010000001.1"/>
</dbReference>
<comment type="caution">
    <text evidence="5">The sequence shown here is derived from an EMBL/GenBank/DDBJ whole genome shotgun (WGS) entry which is preliminary data.</text>
</comment>